<dbReference type="EMBL" id="LR784379">
    <property type="protein sequence ID" value="CAB3236372.1"/>
    <property type="molecule type" value="mRNA"/>
</dbReference>
<dbReference type="AlphaFoldDB" id="A0A6F9DAF9"/>
<evidence type="ECO:0000259" key="1">
    <source>
        <dbReference type="Pfam" id="PF05699"/>
    </source>
</evidence>
<reference evidence="2" key="1">
    <citation type="submission" date="2020-04" db="EMBL/GenBank/DDBJ databases">
        <authorList>
            <person name="Neveu A P."/>
        </authorList>
    </citation>
    <scope>NUCLEOTIDE SEQUENCE</scope>
    <source>
        <tissue evidence="2">Whole embryo</tissue>
    </source>
</reference>
<dbReference type="InterPro" id="IPR012337">
    <property type="entry name" value="RNaseH-like_sf"/>
</dbReference>
<dbReference type="InterPro" id="IPR052717">
    <property type="entry name" value="Vacuolar_transposase_reg"/>
</dbReference>
<feature type="domain" description="HAT C-terminal dimerisation" evidence="1">
    <location>
        <begin position="323"/>
        <end position="388"/>
    </location>
</feature>
<organism evidence="2">
    <name type="scientific">Phallusia mammillata</name>
    <dbReference type="NCBI Taxonomy" id="59560"/>
    <lineage>
        <taxon>Eukaryota</taxon>
        <taxon>Metazoa</taxon>
        <taxon>Chordata</taxon>
        <taxon>Tunicata</taxon>
        <taxon>Ascidiacea</taxon>
        <taxon>Phlebobranchia</taxon>
        <taxon>Ascidiidae</taxon>
        <taxon>Phallusia</taxon>
    </lineage>
</organism>
<accession>A0A6F9DAF9</accession>
<dbReference type="GO" id="GO:0006357">
    <property type="term" value="P:regulation of transcription by RNA polymerase II"/>
    <property type="evidence" value="ECO:0007669"/>
    <property type="project" value="TreeGrafter"/>
</dbReference>
<name>A0A6F9DAF9_9ASCI</name>
<evidence type="ECO:0000313" key="2">
    <source>
        <dbReference type="EMBL" id="CAB3236372.1"/>
    </source>
</evidence>
<protein>
    <submittedName>
        <fullName evidence="2">Uncharacterized protein zf(Bed)-1</fullName>
    </submittedName>
</protein>
<dbReference type="SUPFAM" id="SSF53098">
    <property type="entry name" value="Ribonuclease H-like"/>
    <property type="match status" value="1"/>
</dbReference>
<dbReference type="InterPro" id="IPR008906">
    <property type="entry name" value="HATC_C_dom"/>
</dbReference>
<dbReference type="Pfam" id="PF05699">
    <property type="entry name" value="Dimer_Tnp_hAT"/>
    <property type="match status" value="1"/>
</dbReference>
<sequence length="392" mass="44815">MELMKSVTFVSDRGANVKKALEVFNWLPCCCHILNTVLYHVFRIKPASILCNDNEENEETLLYDETYYSQISSVVKLLTEVKDLVTYLKRSGLACMLTSSVIQECETRWNTKLAVLISVNKVFDEIETLLIEKGQQSRLENIDIVLMNELINFLLPFKQVSEAMEGDKYPTIHGVLLWKKKLLDHCKTLPTNTIVLKMLKLKCTQLIKSKWPSLDTYKIALFLFPKFKSLSVLPVECAVEVPNLVREKLDVNQSSSNSGFQPMLSSDHTYQNVTQKKRKFDFALDFNDYADTPNTEQTYDEVTKYIHADFSSECTTGANHLGGFDVIKFWNQQSSLFPKLAKFAKSVLSTPCSSASSERVFSCAARVYEERRNQLHPESINAIVFLNSFLKE</sequence>
<dbReference type="GO" id="GO:0005634">
    <property type="term" value="C:nucleus"/>
    <property type="evidence" value="ECO:0007669"/>
    <property type="project" value="TreeGrafter"/>
</dbReference>
<proteinExistence type="evidence at transcript level"/>
<dbReference type="PANTHER" id="PTHR46169">
    <property type="entry name" value="DNA REPLICATION-RELATED ELEMENT FACTOR, ISOFORM A"/>
    <property type="match status" value="1"/>
</dbReference>
<dbReference type="GO" id="GO:0046983">
    <property type="term" value="F:protein dimerization activity"/>
    <property type="evidence" value="ECO:0007669"/>
    <property type="project" value="InterPro"/>
</dbReference>
<gene>
    <name evidence="2" type="primary">Dclre1c-002</name>
</gene>
<dbReference type="PANTHER" id="PTHR46169:SF17">
    <property type="entry name" value="HAT C-TERMINAL DIMERISATION DOMAIN-CONTAINING PROTEIN"/>
    <property type="match status" value="1"/>
</dbReference>